<reference evidence="1 2" key="1">
    <citation type="submission" date="2018-06" db="EMBL/GenBank/DDBJ databases">
        <title>Genomic Encyclopedia of Archaeal and Bacterial Type Strains, Phase II (KMG-II): from individual species to whole genera.</title>
        <authorList>
            <person name="Goeker M."/>
        </authorList>
    </citation>
    <scope>NUCLEOTIDE SEQUENCE [LARGE SCALE GENOMIC DNA]</scope>
    <source>
        <strain evidence="1 2">DSM 25663</strain>
    </source>
</reference>
<gene>
    <name evidence="1" type="ORF">CLV55_101146</name>
</gene>
<evidence type="ECO:0000313" key="1">
    <source>
        <dbReference type="EMBL" id="RAR75450.1"/>
    </source>
</evidence>
<dbReference type="OrthoDB" id="1430532at2"/>
<sequence length="172" mass="20248">MFLIKIKNFWTKKIVKKRLNNSTLLNSESSVVNVGIILDETYFFEREKFVEELLNNGINRGNIQLLVFKDKLKKNESFKYPVFSYKNLSWTSSVSGEAYKCFVAQNFDMLISYYDVEKTPLLLATYESKAKFKVGFTSVDKRLNHFMIHSNAENYAVFLEELFKYLKILNKI</sequence>
<evidence type="ECO:0000313" key="2">
    <source>
        <dbReference type="Proteomes" id="UP000248840"/>
    </source>
</evidence>
<dbReference type="EMBL" id="QLSZ01000001">
    <property type="protein sequence ID" value="RAR75450.1"/>
    <property type="molecule type" value="Genomic_DNA"/>
</dbReference>
<dbReference type="RefSeq" id="WP_112111823.1">
    <property type="nucleotide sequence ID" value="NZ_QLSZ01000001.1"/>
</dbReference>
<accession>A0A328YPD2</accession>
<keyword evidence="2" id="KW-1185">Reference proteome</keyword>
<protein>
    <submittedName>
        <fullName evidence="1">Uncharacterized protein</fullName>
    </submittedName>
</protein>
<name>A0A328YPD2_9FLAO</name>
<dbReference type="Proteomes" id="UP000248840">
    <property type="component" value="Unassembled WGS sequence"/>
</dbReference>
<dbReference type="InterPro" id="IPR054207">
    <property type="entry name" value="DUF6913"/>
</dbReference>
<proteinExistence type="predicted"/>
<comment type="caution">
    <text evidence="1">The sequence shown here is derived from an EMBL/GenBank/DDBJ whole genome shotgun (WGS) entry which is preliminary data.</text>
</comment>
<dbReference type="AlphaFoldDB" id="A0A328YPD2"/>
<dbReference type="Pfam" id="PF21857">
    <property type="entry name" value="DUF6913"/>
    <property type="match status" value="1"/>
</dbReference>
<organism evidence="1 2">
    <name type="scientific">Flavobacterium aciduliphilum</name>
    <dbReference type="NCBI Taxonomy" id="1101402"/>
    <lineage>
        <taxon>Bacteria</taxon>
        <taxon>Pseudomonadati</taxon>
        <taxon>Bacteroidota</taxon>
        <taxon>Flavobacteriia</taxon>
        <taxon>Flavobacteriales</taxon>
        <taxon>Flavobacteriaceae</taxon>
        <taxon>Flavobacterium</taxon>
    </lineage>
</organism>